<reference evidence="2 3" key="1">
    <citation type="submission" date="2018-02" db="EMBL/GenBank/DDBJ databases">
        <authorList>
            <person name="Dubost A."/>
        </authorList>
    </citation>
    <scope>NUCLEOTIDE SEQUENCE [LARGE SCALE GENOMIC DNA]</scope>
    <source>
        <strain evidence="3">JV551A3</strain>
    </source>
</reference>
<dbReference type="InterPro" id="IPR029068">
    <property type="entry name" value="Glyas_Bleomycin-R_OHBP_Dase"/>
</dbReference>
<dbReference type="EMBL" id="OPYN01000164">
    <property type="protein sequence ID" value="SPO62094.1"/>
    <property type="molecule type" value="Genomic_DNA"/>
</dbReference>
<dbReference type="Gene3D" id="3.10.180.10">
    <property type="entry name" value="2,3-Dihydroxybiphenyl 1,2-Dioxygenase, domain 1"/>
    <property type="match status" value="1"/>
</dbReference>
<name>A0AAQ1P924_9PSED</name>
<dbReference type="AlphaFoldDB" id="A0AAQ1P924"/>
<evidence type="ECO:0000313" key="3">
    <source>
        <dbReference type="Proteomes" id="UP000294335"/>
    </source>
</evidence>
<feature type="domain" description="VOC" evidence="1">
    <location>
        <begin position="154"/>
        <end position="278"/>
    </location>
</feature>
<organism evidence="2 3">
    <name type="scientific">Pseudomonas inefficax</name>
    <dbReference type="NCBI Taxonomy" id="2078786"/>
    <lineage>
        <taxon>Bacteria</taxon>
        <taxon>Pseudomonadati</taxon>
        <taxon>Pseudomonadota</taxon>
        <taxon>Gammaproteobacteria</taxon>
        <taxon>Pseudomonadales</taxon>
        <taxon>Pseudomonadaceae</taxon>
        <taxon>Pseudomonas</taxon>
    </lineage>
</organism>
<dbReference type="InterPro" id="IPR037523">
    <property type="entry name" value="VOC_core"/>
</dbReference>
<dbReference type="SUPFAM" id="SSF54593">
    <property type="entry name" value="Glyoxalase/Bleomycin resistance protein/Dihydroxybiphenyl dioxygenase"/>
    <property type="match status" value="2"/>
</dbReference>
<keyword evidence="3" id="KW-1185">Reference proteome</keyword>
<proteinExistence type="predicted"/>
<dbReference type="RefSeq" id="WP_133971254.1">
    <property type="nucleotide sequence ID" value="NZ_OPYN01000164.1"/>
</dbReference>
<sequence>MSIIGIESLVYGVEEKDFADSVRFFEDFGLPLRKVSEGLATFRLAEGSHVEVRKLDDPWFLPSAQRGTGVRECIWGVESQESLEELLIDLRRDHDVRLDEDGTARFTTAFGQAVGLKVWRKLPVHSAPTPFNSPGNFNRVNQVRKWIRRAIPTTIQHVVWAFPDVNQVLDFYRDRLGFRLAEIQIGAGVYVRASGAQDHHNIFIADASNQALGFDGSISFHHANFGVEDIDELMVGKNYMERRGWPRSSWGMGRHRISSGAFLYLKCPAGGEAEYGADIDVLDDRWVPHVWEARFGSNIFIHDMPVFLQDEVQWDVGYCEPDARYPDPSASVGECDGLLVKPAVTMA</sequence>
<dbReference type="Proteomes" id="UP000294335">
    <property type="component" value="Unassembled WGS sequence"/>
</dbReference>
<evidence type="ECO:0000313" key="2">
    <source>
        <dbReference type="EMBL" id="SPO62094.1"/>
    </source>
</evidence>
<dbReference type="InterPro" id="IPR004360">
    <property type="entry name" value="Glyas_Fos-R_dOase_dom"/>
</dbReference>
<comment type="caution">
    <text evidence="2">The sequence shown here is derived from an EMBL/GenBank/DDBJ whole genome shotgun (WGS) entry which is preliminary data.</text>
</comment>
<protein>
    <recommendedName>
        <fullName evidence="1">VOC domain-containing protein</fullName>
    </recommendedName>
</protein>
<gene>
    <name evidence="2" type="ORF">JV551A3_V1_1640170</name>
</gene>
<evidence type="ECO:0000259" key="1">
    <source>
        <dbReference type="PROSITE" id="PS51819"/>
    </source>
</evidence>
<dbReference type="Pfam" id="PF00903">
    <property type="entry name" value="Glyoxalase"/>
    <property type="match status" value="1"/>
</dbReference>
<dbReference type="PROSITE" id="PS51819">
    <property type="entry name" value="VOC"/>
    <property type="match status" value="1"/>
</dbReference>
<accession>A0AAQ1P924</accession>